<reference evidence="2 3" key="1">
    <citation type="journal article" date="2014" name="Agronomy (Basel)">
        <title>A Draft Genome Sequence for Ensete ventricosum, the Drought-Tolerant Tree Against Hunger.</title>
        <authorList>
            <person name="Harrison J."/>
            <person name="Moore K.A."/>
            <person name="Paszkiewicz K."/>
            <person name="Jones T."/>
            <person name="Grant M."/>
            <person name="Ambacheew D."/>
            <person name="Muzemil S."/>
            <person name="Studholme D.J."/>
        </authorList>
    </citation>
    <scope>NUCLEOTIDE SEQUENCE [LARGE SCALE GENOMIC DNA]</scope>
</reference>
<organism evidence="2 3">
    <name type="scientific">Ensete ventricosum</name>
    <name type="common">Abyssinian banana</name>
    <name type="synonym">Musa ensete</name>
    <dbReference type="NCBI Taxonomy" id="4639"/>
    <lineage>
        <taxon>Eukaryota</taxon>
        <taxon>Viridiplantae</taxon>
        <taxon>Streptophyta</taxon>
        <taxon>Embryophyta</taxon>
        <taxon>Tracheophyta</taxon>
        <taxon>Spermatophyta</taxon>
        <taxon>Magnoliopsida</taxon>
        <taxon>Liliopsida</taxon>
        <taxon>Zingiberales</taxon>
        <taxon>Musaceae</taxon>
        <taxon>Ensete</taxon>
    </lineage>
</organism>
<name>A0A426Z6H8_ENSVE</name>
<proteinExistence type="predicted"/>
<dbReference type="EMBL" id="AMZH03008152">
    <property type="protein sequence ID" value="RRT59587.1"/>
    <property type="molecule type" value="Genomic_DNA"/>
</dbReference>
<sequence>MDLLDRVHDACRLITIMGHWATDFEREIPELKSEGGPEAVAATEQRATTIEQQVIDLRAKNEKLLAELIEVTQRLEFSDKELNDASADLCDTQRQLKEQQAVRRKRTTMS</sequence>
<accession>A0A426Z6H8</accession>
<gene>
    <name evidence="2" type="ORF">B296_00043971</name>
</gene>
<dbReference type="Proteomes" id="UP000287651">
    <property type="component" value="Unassembled WGS sequence"/>
</dbReference>
<comment type="caution">
    <text evidence="2">The sequence shown here is derived from an EMBL/GenBank/DDBJ whole genome shotgun (WGS) entry which is preliminary data.</text>
</comment>
<dbReference type="AlphaFoldDB" id="A0A426Z6H8"/>
<feature type="coiled-coil region" evidence="1">
    <location>
        <begin position="40"/>
        <end position="81"/>
    </location>
</feature>
<protein>
    <submittedName>
        <fullName evidence="2">Uncharacterized protein</fullName>
    </submittedName>
</protein>
<evidence type="ECO:0000313" key="3">
    <source>
        <dbReference type="Proteomes" id="UP000287651"/>
    </source>
</evidence>
<evidence type="ECO:0000313" key="2">
    <source>
        <dbReference type="EMBL" id="RRT59587.1"/>
    </source>
</evidence>
<evidence type="ECO:0000256" key="1">
    <source>
        <dbReference type="SAM" id="Coils"/>
    </source>
</evidence>
<keyword evidence="1" id="KW-0175">Coiled coil</keyword>